<dbReference type="WBParaSite" id="nRc.2.0.1.t06151-RA">
    <property type="protein sequence ID" value="nRc.2.0.1.t06151-RA"/>
    <property type="gene ID" value="nRc.2.0.1.g06151"/>
</dbReference>
<keyword evidence="1" id="KW-1185">Reference proteome</keyword>
<name>A0A915HXY6_ROMCU</name>
<proteinExistence type="predicted"/>
<dbReference type="Proteomes" id="UP000887565">
    <property type="component" value="Unplaced"/>
</dbReference>
<sequence>MARSANKVGPVLIEGLVVPRKSKGLSYFTARYRVAPVVLFILKSGAGGCRAVPPLKLCGARSVTIVRRYLRQEWDLRWRDNVNYSGIGI</sequence>
<organism evidence="1 2">
    <name type="scientific">Romanomermis culicivorax</name>
    <name type="common">Nematode worm</name>
    <dbReference type="NCBI Taxonomy" id="13658"/>
    <lineage>
        <taxon>Eukaryota</taxon>
        <taxon>Metazoa</taxon>
        <taxon>Ecdysozoa</taxon>
        <taxon>Nematoda</taxon>
        <taxon>Enoplea</taxon>
        <taxon>Dorylaimia</taxon>
        <taxon>Mermithida</taxon>
        <taxon>Mermithoidea</taxon>
        <taxon>Mermithidae</taxon>
        <taxon>Romanomermis</taxon>
    </lineage>
</organism>
<reference evidence="2" key="1">
    <citation type="submission" date="2022-11" db="UniProtKB">
        <authorList>
            <consortium name="WormBaseParasite"/>
        </authorList>
    </citation>
    <scope>IDENTIFICATION</scope>
</reference>
<dbReference type="AlphaFoldDB" id="A0A915HXY6"/>
<evidence type="ECO:0000313" key="1">
    <source>
        <dbReference type="Proteomes" id="UP000887565"/>
    </source>
</evidence>
<evidence type="ECO:0000313" key="2">
    <source>
        <dbReference type="WBParaSite" id="nRc.2.0.1.t06151-RA"/>
    </source>
</evidence>
<accession>A0A915HXY6</accession>
<protein>
    <submittedName>
        <fullName evidence="2">Uncharacterized protein</fullName>
    </submittedName>
</protein>